<proteinExistence type="predicted"/>
<dbReference type="AlphaFoldDB" id="A0A8S1HK62"/>
<evidence type="ECO:0000256" key="1">
    <source>
        <dbReference type="SAM" id="MobiDB-lite"/>
    </source>
</evidence>
<dbReference type="EMBL" id="CAJGYM010000054">
    <property type="protein sequence ID" value="CAD6195397.1"/>
    <property type="molecule type" value="Genomic_DNA"/>
</dbReference>
<protein>
    <submittedName>
        <fullName evidence="2">Uncharacterized protein</fullName>
    </submittedName>
</protein>
<comment type="caution">
    <text evidence="2">The sequence shown here is derived from an EMBL/GenBank/DDBJ whole genome shotgun (WGS) entry which is preliminary data.</text>
</comment>
<dbReference type="OrthoDB" id="5782153at2759"/>
<name>A0A8S1HK62_9PELO</name>
<accession>A0A8S1HK62</accession>
<feature type="region of interest" description="Disordered" evidence="1">
    <location>
        <begin position="61"/>
        <end position="81"/>
    </location>
</feature>
<evidence type="ECO:0000313" key="2">
    <source>
        <dbReference type="EMBL" id="CAD6195397.1"/>
    </source>
</evidence>
<keyword evidence="3" id="KW-1185">Reference proteome</keyword>
<feature type="compositionally biased region" description="Basic and acidic residues" evidence="1">
    <location>
        <begin position="65"/>
        <end position="79"/>
    </location>
</feature>
<gene>
    <name evidence="2" type="ORF">CAUJ_LOCUS11316</name>
</gene>
<organism evidence="2 3">
    <name type="scientific">Caenorhabditis auriculariae</name>
    <dbReference type="NCBI Taxonomy" id="2777116"/>
    <lineage>
        <taxon>Eukaryota</taxon>
        <taxon>Metazoa</taxon>
        <taxon>Ecdysozoa</taxon>
        <taxon>Nematoda</taxon>
        <taxon>Chromadorea</taxon>
        <taxon>Rhabditida</taxon>
        <taxon>Rhabditina</taxon>
        <taxon>Rhabditomorpha</taxon>
        <taxon>Rhabditoidea</taxon>
        <taxon>Rhabditidae</taxon>
        <taxon>Peloderinae</taxon>
        <taxon>Caenorhabditis</taxon>
    </lineage>
</organism>
<evidence type="ECO:0000313" key="3">
    <source>
        <dbReference type="Proteomes" id="UP000835052"/>
    </source>
</evidence>
<sequence length="164" mass="18403">MTRCTCILPCDCVAANVIADSLGAAPEYLHKDAERWSSAAQLYEEMTHEVLEDATFRARCRSQHHSPERPHKVGREKRLSHSHHLIGGSQEALYFTSNRTVGRFTASLGRKKGWPVNTLRQLGHYLVSFRGRTLFSMAQASRESAIYSLLTLAIPNAAIFYLNA</sequence>
<reference evidence="2" key="1">
    <citation type="submission" date="2020-10" db="EMBL/GenBank/DDBJ databases">
        <authorList>
            <person name="Kikuchi T."/>
        </authorList>
    </citation>
    <scope>NUCLEOTIDE SEQUENCE</scope>
    <source>
        <strain evidence="2">NKZ352</strain>
    </source>
</reference>
<dbReference type="Proteomes" id="UP000835052">
    <property type="component" value="Unassembled WGS sequence"/>
</dbReference>